<dbReference type="AlphaFoldDB" id="A0AAV0LJQ7"/>
<reference evidence="1" key="1">
    <citation type="submission" date="2022-08" db="EMBL/GenBank/DDBJ databases">
        <authorList>
            <person name="Gutierrez-Valencia J."/>
        </authorList>
    </citation>
    <scope>NUCLEOTIDE SEQUENCE</scope>
</reference>
<keyword evidence="2" id="KW-1185">Reference proteome</keyword>
<name>A0AAV0LJQ7_9ROSI</name>
<protein>
    <submittedName>
        <fullName evidence="1">Uncharacterized protein</fullName>
    </submittedName>
</protein>
<organism evidence="1 2">
    <name type="scientific">Linum tenue</name>
    <dbReference type="NCBI Taxonomy" id="586396"/>
    <lineage>
        <taxon>Eukaryota</taxon>
        <taxon>Viridiplantae</taxon>
        <taxon>Streptophyta</taxon>
        <taxon>Embryophyta</taxon>
        <taxon>Tracheophyta</taxon>
        <taxon>Spermatophyta</taxon>
        <taxon>Magnoliopsida</taxon>
        <taxon>eudicotyledons</taxon>
        <taxon>Gunneridae</taxon>
        <taxon>Pentapetalae</taxon>
        <taxon>rosids</taxon>
        <taxon>fabids</taxon>
        <taxon>Malpighiales</taxon>
        <taxon>Linaceae</taxon>
        <taxon>Linum</taxon>
    </lineage>
</organism>
<dbReference type="EMBL" id="CAMGYJ010000006">
    <property type="protein sequence ID" value="CAI0434356.1"/>
    <property type="molecule type" value="Genomic_DNA"/>
</dbReference>
<gene>
    <name evidence="1" type="ORF">LITE_LOCUS24246</name>
</gene>
<proteinExistence type="predicted"/>
<evidence type="ECO:0000313" key="1">
    <source>
        <dbReference type="EMBL" id="CAI0434356.1"/>
    </source>
</evidence>
<accession>A0AAV0LJQ7</accession>
<sequence>MHQHPRPEPGNLHTCCERYERRRRCISPPAPTTVSCSFTSRRL</sequence>
<dbReference type="Proteomes" id="UP001154282">
    <property type="component" value="Unassembled WGS sequence"/>
</dbReference>
<evidence type="ECO:0000313" key="2">
    <source>
        <dbReference type="Proteomes" id="UP001154282"/>
    </source>
</evidence>
<comment type="caution">
    <text evidence="1">The sequence shown here is derived from an EMBL/GenBank/DDBJ whole genome shotgun (WGS) entry which is preliminary data.</text>
</comment>